<evidence type="ECO:0000256" key="1">
    <source>
        <dbReference type="SAM" id="MobiDB-lite"/>
    </source>
</evidence>
<evidence type="ECO:0000313" key="4">
    <source>
        <dbReference type="Proteomes" id="UP001054945"/>
    </source>
</evidence>
<evidence type="ECO:0000313" key="3">
    <source>
        <dbReference type="EMBL" id="GIY02356.1"/>
    </source>
</evidence>
<feature type="transmembrane region" description="Helical" evidence="2">
    <location>
        <begin position="201"/>
        <end position="225"/>
    </location>
</feature>
<accession>A0AAV4PZR8</accession>
<organism evidence="3 4">
    <name type="scientific">Caerostris extrusa</name>
    <name type="common">Bark spider</name>
    <name type="synonym">Caerostris bankana</name>
    <dbReference type="NCBI Taxonomy" id="172846"/>
    <lineage>
        <taxon>Eukaryota</taxon>
        <taxon>Metazoa</taxon>
        <taxon>Ecdysozoa</taxon>
        <taxon>Arthropoda</taxon>
        <taxon>Chelicerata</taxon>
        <taxon>Arachnida</taxon>
        <taxon>Araneae</taxon>
        <taxon>Araneomorphae</taxon>
        <taxon>Entelegynae</taxon>
        <taxon>Araneoidea</taxon>
        <taxon>Araneidae</taxon>
        <taxon>Caerostris</taxon>
    </lineage>
</organism>
<dbReference type="AlphaFoldDB" id="A0AAV4PZR8"/>
<comment type="caution">
    <text evidence="3">The sequence shown here is derived from an EMBL/GenBank/DDBJ whole genome shotgun (WGS) entry which is preliminary data.</text>
</comment>
<sequence>MKVYHALEAHGTSYCCSAHGFSSRWEGRRSSARETGDTQSVIVTARTRGKKTFSAFSDKLGAVRPLVLKIWQSVNFLSCESGDIVVKVNFTQPFRGLMYAHRSRNSPCRVHGTGAYYYELRIPLKGCGTWQESPRVFVNNITIRFHSALELEEDETKTVVCRYPPPLTQPPGSVQIVEPTIVASTPTPTRVSTARLSEVEILIIICLLLFLSLLTLGIGIAYFCLKRRNIRIIRKTTLSSAPPSQITRLSSSNLQPPSLLSSVLGHTVRIPRAVPYSAPAARSALSSPEHHHYEDTSATETTSGEVSETSVSSSSLAEDQVDSSRNLLYRKGGPRSILSIPKAILRRAGPKRWREEPAVHQLHPRPDSGATSAKRLEMEDQTVTTVLDSENHIDDDMYWTLKESGNKQTSLQYDAKQTSDGSSQKASVPVYAQVDKNKEDHCSSVQQTTKRAQRPPNGQLHCQEVQKTTPHGHGNS</sequence>
<dbReference type="Proteomes" id="UP001054945">
    <property type="component" value="Unassembled WGS sequence"/>
</dbReference>
<keyword evidence="2" id="KW-0812">Transmembrane</keyword>
<evidence type="ECO:0000256" key="2">
    <source>
        <dbReference type="SAM" id="Phobius"/>
    </source>
</evidence>
<proteinExistence type="predicted"/>
<feature type="compositionally biased region" description="Low complexity" evidence="1">
    <location>
        <begin position="296"/>
        <end position="315"/>
    </location>
</feature>
<dbReference type="PANTHER" id="PTHR46560:SF11">
    <property type="entry name" value="GH09980P"/>
    <property type="match status" value="1"/>
</dbReference>
<gene>
    <name evidence="3" type="primary">AVEN_229088_1</name>
    <name evidence="3" type="ORF">CEXT_280101</name>
</gene>
<feature type="region of interest" description="Disordered" evidence="1">
    <location>
        <begin position="284"/>
        <end position="322"/>
    </location>
</feature>
<dbReference type="EMBL" id="BPLR01005438">
    <property type="protein sequence ID" value="GIY02356.1"/>
    <property type="molecule type" value="Genomic_DNA"/>
</dbReference>
<dbReference type="PANTHER" id="PTHR46560">
    <property type="entry name" value="CYPHER, ISOFORM B"/>
    <property type="match status" value="1"/>
</dbReference>
<keyword evidence="4" id="KW-1185">Reference proteome</keyword>
<feature type="compositionally biased region" description="Polar residues" evidence="1">
    <location>
        <begin position="465"/>
        <end position="476"/>
    </location>
</feature>
<keyword evidence="2" id="KW-1133">Transmembrane helix</keyword>
<feature type="region of interest" description="Disordered" evidence="1">
    <location>
        <begin position="349"/>
        <end position="375"/>
    </location>
</feature>
<feature type="region of interest" description="Disordered" evidence="1">
    <location>
        <begin position="436"/>
        <end position="476"/>
    </location>
</feature>
<name>A0AAV4PZR8_CAEEX</name>
<keyword evidence="2" id="KW-0472">Membrane</keyword>
<protein>
    <submittedName>
        <fullName evidence="3">ZP domain-containing protein</fullName>
    </submittedName>
</protein>
<reference evidence="3 4" key="1">
    <citation type="submission" date="2021-06" db="EMBL/GenBank/DDBJ databases">
        <title>Caerostris extrusa draft genome.</title>
        <authorList>
            <person name="Kono N."/>
            <person name="Arakawa K."/>
        </authorList>
    </citation>
    <scope>NUCLEOTIDE SEQUENCE [LARGE SCALE GENOMIC DNA]</scope>
</reference>